<evidence type="ECO:0000256" key="1">
    <source>
        <dbReference type="SAM" id="MobiDB-lite"/>
    </source>
</evidence>
<reference evidence="2" key="1">
    <citation type="submission" date="2021-03" db="EMBL/GenBank/DDBJ databases">
        <authorList>
            <person name="Tagirdzhanova G."/>
        </authorList>
    </citation>
    <scope>NUCLEOTIDE SEQUENCE</scope>
</reference>
<name>A0A8H3IX59_9LECA</name>
<evidence type="ECO:0008006" key="4">
    <source>
        <dbReference type="Google" id="ProtNLM"/>
    </source>
</evidence>
<dbReference type="SUPFAM" id="SSF81383">
    <property type="entry name" value="F-box domain"/>
    <property type="match status" value="1"/>
</dbReference>
<organism evidence="2 3">
    <name type="scientific">Imshaugia aleurites</name>
    <dbReference type="NCBI Taxonomy" id="172621"/>
    <lineage>
        <taxon>Eukaryota</taxon>
        <taxon>Fungi</taxon>
        <taxon>Dikarya</taxon>
        <taxon>Ascomycota</taxon>
        <taxon>Pezizomycotina</taxon>
        <taxon>Lecanoromycetes</taxon>
        <taxon>OSLEUM clade</taxon>
        <taxon>Lecanoromycetidae</taxon>
        <taxon>Lecanorales</taxon>
        <taxon>Lecanorineae</taxon>
        <taxon>Parmeliaceae</taxon>
        <taxon>Imshaugia</taxon>
    </lineage>
</organism>
<gene>
    <name evidence="2" type="ORF">IMSHALPRED_010767</name>
</gene>
<dbReference type="InterPro" id="IPR036047">
    <property type="entry name" value="F-box-like_dom_sf"/>
</dbReference>
<keyword evidence="3" id="KW-1185">Reference proteome</keyword>
<dbReference type="Proteomes" id="UP000664534">
    <property type="component" value="Unassembled WGS sequence"/>
</dbReference>
<evidence type="ECO:0000313" key="2">
    <source>
        <dbReference type="EMBL" id="CAF9936458.1"/>
    </source>
</evidence>
<dbReference type="EMBL" id="CAJPDT010000091">
    <property type="protein sequence ID" value="CAF9936458.1"/>
    <property type="molecule type" value="Genomic_DNA"/>
</dbReference>
<proteinExistence type="predicted"/>
<feature type="region of interest" description="Disordered" evidence="1">
    <location>
        <begin position="304"/>
        <end position="326"/>
    </location>
</feature>
<sequence>MSPYFLKRLRNLPIELKSMILCFVAAQSVQQLQAVACSCKFLRHSVVKNQSDIVWYAFNLNDSPYYTAGQLYHKLPPYYTPGQLYRKFSLPGNLDLKTLFRVARICDIAKQLAVGLADEHYESPSEPCYDRFVRNVVPYILALGHFFEHYRDGLVSYVPGSGPANDVRRASTRIGNDILVSRYNERTVLRICTLYHLLKDILDRDLDRYDRPCDDGRYCYTETISHQQGTEQNDVFDIFIFLGFDAVKDVMVQKDKRVELVLEPERNSTDGIRLIAPLHDIIENHFARDVPWCFEPWDDDEHLDHPLPPSTRPPLNRDNTEKISGLLPDPSIPGLEALSIGGFPQTPKAQEKATARFYKYLECYNGNDPQLLL</sequence>
<protein>
    <recommendedName>
        <fullName evidence="4">F-box domain-containing protein</fullName>
    </recommendedName>
</protein>
<evidence type="ECO:0000313" key="3">
    <source>
        <dbReference type="Proteomes" id="UP000664534"/>
    </source>
</evidence>
<accession>A0A8H3IX59</accession>
<comment type="caution">
    <text evidence="2">The sequence shown here is derived from an EMBL/GenBank/DDBJ whole genome shotgun (WGS) entry which is preliminary data.</text>
</comment>
<dbReference type="AlphaFoldDB" id="A0A8H3IX59"/>